<sequence length="187" mass="20870">MGTRGEGNYRSAFSLRIWLHLWGASQLFSPQSAISCKQHLTGLYSCPEDCFGGECEELHLNVLIFANRLFRIPPLGFPVQRPTEPSLSQRTIFLGQLEGDRIIQDKALVIPFEESEASLPTMTTKVKEALAMGADENIILTDSQGNLLLDTPGTKGSASWKQSSRRLFAIKEDVFAEMGRRKRREPG</sequence>
<accession>A0A7J6D4J4</accession>
<protein>
    <submittedName>
        <fullName evidence="1">Uncharacterized protein</fullName>
    </submittedName>
</protein>
<dbReference type="AlphaFoldDB" id="A0A7J6D4J4"/>
<keyword evidence="2" id="KW-1185">Reference proteome</keyword>
<evidence type="ECO:0000313" key="2">
    <source>
        <dbReference type="Proteomes" id="UP000579812"/>
    </source>
</evidence>
<organism evidence="1 2">
    <name type="scientific">Onychostoma macrolepis</name>
    <dbReference type="NCBI Taxonomy" id="369639"/>
    <lineage>
        <taxon>Eukaryota</taxon>
        <taxon>Metazoa</taxon>
        <taxon>Chordata</taxon>
        <taxon>Craniata</taxon>
        <taxon>Vertebrata</taxon>
        <taxon>Euteleostomi</taxon>
        <taxon>Actinopterygii</taxon>
        <taxon>Neopterygii</taxon>
        <taxon>Teleostei</taxon>
        <taxon>Ostariophysi</taxon>
        <taxon>Cypriniformes</taxon>
        <taxon>Cyprinidae</taxon>
        <taxon>Acrossocheilinae</taxon>
        <taxon>Onychostoma</taxon>
    </lineage>
</organism>
<dbReference type="Proteomes" id="UP000579812">
    <property type="component" value="Unassembled WGS sequence"/>
</dbReference>
<name>A0A7J6D4J4_9TELE</name>
<gene>
    <name evidence="1" type="ORF">G5714_004386</name>
</gene>
<evidence type="ECO:0000313" key="1">
    <source>
        <dbReference type="EMBL" id="KAF4114163.1"/>
    </source>
</evidence>
<comment type="caution">
    <text evidence="1">The sequence shown here is derived from an EMBL/GenBank/DDBJ whole genome shotgun (WGS) entry which is preliminary data.</text>
</comment>
<proteinExistence type="predicted"/>
<reference evidence="1 2" key="1">
    <citation type="submission" date="2020-04" db="EMBL/GenBank/DDBJ databases">
        <title>Chromosome-level genome assembly of a cyprinid fish Onychostoma macrolepis by integration of Nanopore Sequencing, Bionano and Hi-C technology.</title>
        <authorList>
            <person name="Wang D."/>
        </authorList>
    </citation>
    <scope>NUCLEOTIDE SEQUENCE [LARGE SCALE GENOMIC DNA]</scope>
    <source>
        <strain evidence="1">SWU-2019</strain>
        <tissue evidence="1">Muscle</tissue>
    </source>
</reference>
<dbReference type="EMBL" id="JAAMOB010000004">
    <property type="protein sequence ID" value="KAF4114163.1"/>
    <property type="molecule type" value="Genomic_DNA"/>
</dbReference>